<evidence type="ECO:0000256" key="5">
    <source>
        <dbReference type="ARBA" id="ARBA00022692"/>
    </source>
</evidence>
<keyword evidence="6" id="KW-0547">Nucleotide-binding</keyword>
<dbReference type="PROSITE" id="PS50929">
    <property type="entry name" value="ABC_TM1F"/>
    <property type="match status" value="1"/>
</dbReference>
<dbReference type="GO" id="GO:0005886">
    <property type="term" value="C:plasma membrane"/>
    <property type="evidence" value="ECO:0007669"/>
    <property type="project" value="UniProtKB-SubCell"/>
</dbReference>
<dbReference type="SUPFAM" id="SSF52540">
    <property type="entry name" value="P-loop containing nucleoside triphosphate hydrolases"/>
    <property type="match status" value="1"/>
</dbReference>
<proteinExistence type="predicted"/>
<evidence type="ECO:0000256" key="10">
    <source>
        <dbReference type="ARBA" id="ARBA00023136"/>
    </source>
</evidence>
<dbReference type="AlphaFoldDB" id="A0A378JKJ1"/>
<keyword evidence="8 11" id="KW-1133">Transmembrane helix</keyword>
<dbReference type="Proteomes" id="UP000254794">
    <property type="component" value="Unassembled WGS sequence"/>
</dbReference>
<gene>
    <name evidence="14" type="ORF">NCTC13316_01843</name>
</gene>
<accession>A0A378JKJ1</accession>
<feature type="transmembrane region" description="Helical" evidence="11">
    <location>
        <begin position="171"/>
        <end position="204"/>
    </location>
</feature>
<evidence type="ECO:0000256" key="8">
    <source>
        <dbReference type="ARBA" id="ARBA00022989"/>
    </source>
</evidence>
<dbReference type="InterPro" id="IPR036640">
    <property type="entry name" value="ABC1_TM_sf"/>
</dbReference>
<evidence type="ECO:0000313" key="15">
    <source>
        <dbReference type="Proteomes" id="UP000254794"/>
    </source>
</evidence>
<comment type="subcellular location">
    <subcellularLocation>
        <location evidence="1">Cell membrane</location>
        <topology evidence="1">Multi-pass membrane protein</topology>
    </subcellularLocation>
</comment>
<name>A0A378JKJ1_9GAMM</name>
<keyword evidence="10 11" id="KW-0472">Membrane</keyword>
<dbReference type="Gene3D" id="1.20.1560.10">
    <property type="entry name" value="ABC transporter type 1, transmembrane domain"/>
    <property type="match status" value="1"/>
</dbReference>
<dbReference type="FunFam" id="3.40.50.300:FF:000287">
    <property type="entry name" value="Multidrug ABC transporter ATP-binding protein"/>
    <property type="match status" value="1"/>
</dbReference>
<keyword evidence="7 14" id="KW-0067">ATP-binding</keyword>
<evidence type="ECO:0000259" key="12">
    <source>
        <dbReference type="PROSITE" id="PS50893"/>
    </source>
</evidence>
<keyword evidence="2" id="KW-0813">Transport</keyword>
<dbReference type="SUPFAM" id="SSF90123">
    <property type="entry name" value="ABC transporter transmembrane region"/>
    <property type="match status" value="1"/>
</dbReference>
<dbReference type="Pfam" id="PF00664">
    <property type="entry name" value="ABC_membrane"/>
    <property type="match status" value="1"/>
</dbReference>
<evidence type="ECO:0000256" key="4">
    <source>
        <dbReference type="ARBA" id="ARBA00022519"/>
    </source>
</evidence>
<dbReference type="GO" id="GO:0016887">
    <property type="term" value="F:ATP hydrolysis activity"/>
    <property type="evidence" value="ECO:0007669"/>
    <property type="project" value="InterPro"/>
</dbReference>
<keyword evidence="15" id="KW-1185">Reference proteome</keyword>
<dbReference type="EC" id="3.6.3.-" evidence="14"/>
<evidence type="ECO:0000256" key="9">
    <source>
        <dbReference type="ARBA" id="ARBA00023055"/>
    </source>
</evidence>
<dbReference type="PANTHER" id="PTHR24221:SF654">
    <property type="entry name" value="ATP-BINDING CASSETTE SUB-FAMILY B MEMBER 6"/>
    <property type="match status" value="1"/>
</dbReference>
<evidence type="ECO:0000256" key="3">
    <source>
        <dbReference type="ARBA" id="ARBA00022475"/>
    </source>
</evidence>
<dbReference type="InterPro" id="IPR003593">
    <property type="entry name" value="AAA+_ATPase"/>
</dbReference>
<protein>
    <submittedName>
        <fullName evidence="14">ABC transporter ATP-binding protein</fullName>
        <ecNumber evidence="14">3.6.3.-</ecNumber>
        <ecNumber evidence="14">3.6.3.44</ecNumber>
    </submittedName>
</protein>
<feature type="domain" description="ABC transmembrane type-1" evidence="13">
    <location>
        <begin position="45"/>
        <end position="330"/>
    </location>
</feature>
<dbReference type="EC" id="3.6.3.44" evidence="14"/>
<dbReference type="SMART" id="SM00382">
    <property type="entry name" value="AAA"/>
    <property type="match status" value="1"/>
</dbReference>
<dbReference type="InterPro" id="IPR039421">
    <property type="entry name" value="Type_1_exporter"/>
</dbReference>
<keyword evidence="9" id="KW-0445">Lipid transport</keyword>
<feature type="transmembrane region" description="Helical" evidence="11">
    <location>
        <begin position="266"/>
        <end position="291"/>
    </location>
</feature>
<dbReference type="PROSITE" id="PS00211">
    <property type="entry name" value="ABC_TRANSPORTER_1"/>
    <property type="match status" value="1"/>
</dbReference>
<dbReference type="OrthoDB" id="6336411at2"/>
<dbReference type="GO" id="GO:0140359">
    <property type="term" value="F:ABC-type transporter activity"/>
    <property type="evidence" value="ECO:0007669"/>
    <property type="project" value="InterPro"/>
</dbReference>
<evidence type="ECO:0000256" key="11">
    <source>
        <dbReference type="SAM" id="Phobius"/>
    </source>
</evidence>
<organism evidence="14 15">
    <name type="scientific">Legionella busanensis</name>
    <dbReference type="NCBI Taxonomy" id="190655"/>
    <lineage>
        <taxon>Bacteria</taxon>
        <taxon>Pseudomonadati</taxon>
        <taxon>Pseudomonadota</taxon>
        <taxon>Gammaproteobacteria</taxon>
        <taxon>Legionellales</taxon>
        <taxon>Legionellaceae</taxon>
        <taxon>Legionella</taxon>
    </lineage>
</organism>
<dbReference type="PANTHER" id="PTHR24221">
    <property type="entry name" value="ATP-BINDING CASSETTE SUB-FAMILY B"/>
    <property type="match status" value="1"/>
</dbReference>
<reference evidence="14 15" key="1">
    <citation type="submission" date="2018-06" db="EMBL/GenBank/DDBJ databases">
        <authorList>
            <consortium name="Pathogen Informatics"/>
            <person name="Doyle S."/>
        </authorList>
    </citation>
    <scope>NUCLEOTIDE SEQUENCE [LARGE SCALE GENOMIC DNA]</scope>
    <source>
        <strain evidence="14 15">NCTC13316</strain>
    </source>
</reference>
<dbReference type="Pfam" id="PF00005">
    <property type="entry name" value="ABC_tran"/>
    <property type="match status" value="1"/>
</dbReference>
<dbReference type="InterPro" id="IPR003439">
    <property type="entry name" value="ABC_transporter-like_ATP-bd"/>
</dbReference>
<feature type="transmembrane region" description="Helical" evidence="11">
    <location>
        <begin position="40"/>
        <end position="60"/>
    </location>
</feature>
<feature type="domain" description="ABC transporter" evidence="12">
    <location>
        <begin position="364"/>
        <end position="598"/>
    </location>
</feature>
<feature type="transmembrane region" description="Helical" evidence="11">
    <location>
        <begin position="297"/>
        <end position="315"/>
    </location>
</feature>
<dbReference type="Gene3D" id="3.40.50.300">
    <property type="entry name" value="P-loop containing nucleotide triphosphate hydrolases"/>
    <property type="match status" value="1"/>
</dbReference>
<dbReference type="InterPro" id="IPR017871">
    <property type="entry name" value="ABC_transporter-like_CS"/>
</dbReference>
<keyword evidence="5 11" id="KW-0812">Transmembrane</keyword>
<keyword evidence="3" id="KW-1003">Cell membrane</keyword>
<keyword evidence="4" id="KW-0997">Cell inner membrane</keyword>
<dbReference type="EMBL" id="UGOD01000001">
    <property type="protein sequence ID" value="STX51745.1"/>
    <property type="molecule type" value="Genomic_DNA"/>
</dbReference>
<evidence type="ECO:0000256" key="1">
    <source>
        <dbReference type="ARBA" id="ARBA00004651"/>
    </source>
</evidence>
<sequence>MNHKSILSKDLRLIYSQTNFKANDLPNHLGSFIWYFLKPYRAVVFLFILLAVLAGLWGPFNSLLVKSFINTLTAKTNQHMSALYWIASLLVLNFIIFDNITWRTLEFLNYKYEAVIKNKIISQTFEYVLAASSQFFQDNLSGRIADQITTLADNIEIILHRVSMDFLRGSSLLVVSFITAYSVNVLFFYILLLWFVAFGLFSIWMSKRLVQMSDDHASSESQLSGQLVDSLSNQANIRLFAQKGYELNRMNQFFHLVQKAFQRKELFIILLCCGQGGMIAVMMGLASFTLIHLYGKGLISIGDFALILGISMELGHMMWYTMSQVDQLNQALGKARQSLNALIVAHDISDKNKETSLEITQGKIVFSNVKFHYPDGHCLFQNKSVTILPGQKVGLVGFSGSGKSTFVNLILRLYDVVDGQILIDGQDIATVTQESLRRAIAMIPQDPTLFHRSLMDNIRYSKSDATDEEVIYAAKKAHAHEFIHLLSEGYEALVGERGVKLSGGQRQRIAIARAILKNAPILILDEATSQLDSITEATIQESLWELMQGKTTLVIAHRLSTLLQMDRILVFDKGHIIEDGAHHVLLKKGGLYKTLWDAQVGGFLPDKQNEERQKNLANEVVYE</sequence>
<dbReference type="InterPro" id="IPR027417">
    <property type="entry name" value="P-loop_NTPase"/>
</dbReference>
<evidence type="ECO:0000256" key="7">
    <source>
        <dbReference type="ARBA" id="ARBA00022840"/>
    </source>
</evidence>
<dbReference type="GO" id="GO:0034040">
    <property type="term" value="F:ATPase-coupled lipid transmembrane transporter activity"/>
    <property type="evidence" value="ECO:0007669"/>
    <property type="project" value="TreeGrafter"/>
</dbReference>
<dbReference type="GO" id="GO:0005524">
    <property type="term" value="F:ATP binding"/>
    <property type="evidence" value="ECO:0007669"/>
    <property type="project" value="UniProtKB-KW"/>
</dbReference>
<evidence type="ECO:0000256" key="6">
    <source>
        <dbReference type="ARBA" id="ARBA00022741"/>
    </source>
</evidence>
<dbReference type="RefSeq" id="WP_115331361.1">
    <property type="nucleotide sequence ID" value="NZ_CAAAHP010000002.1"/>
</dbReference>
<keyword evidence="14" id="KW-0378">Hydrolase</keyword>
<feature type="transmembrane region" description="Helical" evidence="11">
    <location>
        <begin position="81"/>
        <end position="102"/>
    </location>
</feature>
<evidence type="ECO:0000313" key="14">
    <source>
        <dbReference type="EMBL" id="STX51745.1"/>
    </source>
</evidence>
<dbReference type="PROSITE" id="PS50893">
    <property type="entry name" value="ABC_TRANSPORTER_2"/>
    <property type="match status" value="1"/>
</dbReference>
<evidence type="ECO:0000256" key="2">
    <source>
        <dbReference type="ARBA" id="ARBA00022448"/>
    </source>
</evidence>
<evidence type="ECO:0000259" key="13">
    <source>
        <dbReference type="PROSITE" id="PS50929"/>
    </source>
</evidence>
<dbReference type="InterPro" id="IPR011527">
    <property type="entry name" value="ABC1_TM_dom"/>
</dbReference>